<proteinExistence type="inferred from homology"/>
<dbReference type="SUPFAM" id="SSF51556">
    <property type="entry name" value="Metallo-dependent hydrolases"/>
    <property type="match status" value="1"/>
</dbReference>
<dbReference type="PANTHER" id="PTHR11271">
    <property type="entry name" value="GUANINE DEAMINASE"/>
    <property type="match status" value="1"/>
</dbReference>
<evidence type="ECO:0000256" key="5">
    <source>
        <dbReference type="ARBA" id="ARBA00022723"/>
    </source>
</evidence>
<dbReference type="InterPro" id="IPR006680">
    <property type="entry name" value="Amidohydro-rel"/>
</dbReference>
<evidence type="ECO:0000256" key="11">
    <source>
        <dbReference type="ARBA" id="ARBA00083147"/>
    </source>
</evidence>
<dbReference type="InterPro" id="IPR032466">
    <property type="entry name" value="Metal_Hydrolase"/>
</dbReference>
<evidence type="ECO:0000256" key="10">
    <source>
        <dbReference type="ARBA" id="ARBA00069860"/>
    </source>
</evidence>
<feature type="domain" description="Amidohydrolase-related" evidence="12">
    <location>
        <begin position="116"/>
        <end position="532"/>
    </location>
</feature>
<dbReference type="OrthoDB" id="194468at2759"/>
<dbReference type="InterPro" id="IPR011059">
    <property type="entry name" value="Metal-dep_hydrolase_composite"/>
</dbReference>
<reference evidence="13 14" key="1">
    <citation type="journal article" date="2016" name="Genome Biol. Evol.">
        <title>Divergent and convergent evolution of fungal pathogenicity.</title>
        <authorList>
            <person name="Shang Y."/>
            <person name="Xiao G."/>
            <person name="Zheng P."/>
            <person name="Cen K."/>
            <person name="Zhan S."/>
            <person name="Wang C."/>
        </authorList>
    </citation>
    <scope>NUCLEOTIDE SEQUENCE [LARGE SCALE GENOMIC DNA]</scope>
    <source>
        <strain evidence="13 14">ARSEF 7405</strain>
    </source>
</reference>
<evidence type="ECO:0000256" key="2">
    <source>
        <dbReference type="ARBA" id="ARBA00004984"/>
    </source>
</evidence>
<keyword evidence="14" id="KW-1185">Reference proteome</keyword>
<comment type="caution">
    <text evidence="13">The sequence shown here is derived from an EMBL/GenBank/DDBJ whole genome shotgun (WGS) entry which is preliminary data.</text>
</comment>
<comment type="catalytic activity">
    <reaction evidence="8">
        <text>guanine + H2O + H(+) = xanthine + NH4(+)</text>
        <dbReference type="Rhea" id="RHEA:14665"/>
        <dbReference type="ChEBI" id="CHEBI:15377"/>
        <dbReference type="ChEBI" id="CHEBI:15378"/>
        <dbReference type="ChEBI" id="CHEBI:16235"/>
        <dbReference type="ChEBI" id="CHEBI:17712"/>
        <dbReference type="ChEBI" id="CHEBI:28938"/>
        <dbReference type="EC" id="3.5.4.3"/>
    </reaction>
</comment>
<evidence type="ECO:0000256" key="7">
    <source>
        <dbReference type="ARBA" id="ARBA00022833"/>
    </source>
</evidence>
<dbReference type="PANTHER" id="PTHR11271:SF6">
    <property type="entry name" value="GUANINE DEAMINASE"/>
    <property type="match status" value="1"/>
</dbReference>
<dbReference type="GO" id="GO:0006147">
    <property type="term" value="P:guanine catabolic process"/>
    <property type="evidence" value="ECO:0007669"/>
    <property type="project" value="EnsemblFungi"/>
</dbReference>
<evidence type="ECO:0000256" key="8">
    <source>
        <dbReference type="ARBA" id="ARBA00051148"/>
    </source>
</evidence>
<dbReference type="Proteomes" id="UP000242877">
    <property type="component" value="Unassembled WGS sequence"/>
</dbReference>
<comment type="function">
    <text evidence="9">Catalyzes the hydrolytic deamination of guanine, producing xanthine and ammonia.</text>
</comment>
<dbReference type="EC" id="3.5.4.3" evidence="4"/>
<evidence type="ECO:0000259" key="12">
    <source>
        <dbReference type="Pfam" id="PF01979"/>
    </source>
</evidence>
<gene>
    <name evidence="13" type="ORF">AAP_05845</name>
</gene>
<evidence type="ECO:0000256" key="6">
    <source>
        <dbReference type="ARBA" id="ARBA00022801"/>
    </source>
</evidence>
<dbReference type="Pfam" id="PF01979">
    <property type="entry name" value="Amidohydro_1"/>
    <property type="match status" value="1"/>
</dbReference>
<sequence length="535" mass="59483">MHAKLDQERLTVFKGTFIDLAAEPDVAATSTAPPVHNLRIREGVISVKNGRITDTDWSVKTEEDLCAFLKSKYGYEEKANAAAAAPLADASNEITVDTASDIRVVRSSEEQNGFFFPGFVDTHIHAPQYQNVGIFGKTTLLDWLTTYTFPLESSFREKKDGDHCTKYDTVPPQLAYDRVVQKTLSHGTTCASYFGTIHVQATHMLARTCRERGQRALIGRVCMDRKDTCADFYRDESTEDALAATKESVKAILDEPSFSGLIEPIVTPRFAPSCTEEALKGLADVAASYEPPLRIQTHISENLKEIEWVKELFPGSKSYADVYDRYGLLTPRMILAHGIHLSPEERSLIQQRGSGISHCPPSNSAIGSGLCPVRTLLDSGIPVGLGTDVSGGWHPSMLEVVRQTCLVSRLLEFSQEYIKDQRECGKNDIEHGRQKIGVPEALYLATRGGAKVVDMHGDDGIGGFDVGRQFDAQLIELGVPLTQRQRHEVEQYDRTSSNVDIFGWETWEEKIDKWVWNGDDRNVKSVWVAGAEVKR</sequence>
<comment type="cofactor">
    <cofactor evidence="1">
        <name>Zn(2+)</name>
        <dbReference type="ChEBI" id="CHEBI:29105"/>
    </cofactor>
</comment>
<keyword evidence="5" id="KW-0479">Metal-binding</keyword>
<dbReference type="FunFam" id="3.20.20.140:FF:000022">
    <property type="entry name" value="Guanine deaminase"/>
    <property type="match status" value="1"/>
</dbReference>
<evidence type="ECO:0000256" key="9">
    <source>
        <dbReference type="ARBA" id="ARBA00056079"/>
    </source>
</evidence>
<comment type="similarity">
    <text evidence="3">Belongs to the metallo-dependent hydrolases superfamily. ATZ/TRZ family.</text>
</comment>
<dbReference type="Gene3D" id="3.20.20.140">
    <property type="entry name" value="Metal-dependent hydrolases"/>
    <property type="match status" value="1"/>
</dbReference>
<dbReference type="AlphaFoldDB" id="A0A167V8U0"/>
<dbReference type="GO" id="GO:0008892">
    <property type="term" value="F:guanine deaminase activity"/>
    <property type="evidence" value="ECO:0007669"/>
    <property type="project" value="UniProtKB-EC"/>
</dbReference>
<evidence type="ECO:0000256" key="3">
    <source>
        <dbReference type="ARBA" id="ARBA00006745"/>
    </source>
</evidence>
<dbReference type="GO" id="GO:0005829">
    <property type="term" value="C:cytosol"/>
    <property type="evidence" value="ECO:0007669"/>
    <property type="project" value="TreeGrafter"/>
</dbReference>
<keyword evidence="6" id="KW-0378">Hydrolase</keyword>
<organism evidence="13 14">
    <name type="scientific">Ascosphaera apis ARSEF 7405</name>
    <dbReference type="NCBI Taxonomy" id="392613"/>
    <lineage>
        <taxon>Eukaryota</taxon>
        <taxon>Fungi</taxon>
        <taxon>Dikarya</taxon>
        <taxon>Ascomycota</taxon>
        <taxon>Pezizomycotina</taxon>
        <taxon>Eurotiomycetes</taxon>
        <taxon>Eurotiomycetidae</taxon>
        <taxon>Onygenales</taxon>
        <taxon>Ascosphaeraceae</taxon>
        <taxon>Ascosphaera</taxon>
    </lineage>
</organism>
<evidence type="ECO:0000256" key="4">
    <source>
        <dbReference type="ARBA" id="ARBA00012781"/>
    </source>
</evidence>
<evidence type="ECO:0000256" key="1">
    <source>
        <dbReference type="ARBA" id="ARBA00001947"/>
    </source>
</evidence>
<dbReference type="VEuPathDB" id="FungiDB:AAP_05845"/>
<dbReference type="EMBL" id="AZGZ01000037">
    <property type="protein sequence ID" value="KZZ87206.1"/>
    <property type="molecule type" value="Genomic_DNA"/>
</dbReference>
<comment type="pathway">
    <text evidence="2">Purine metabolism; guanine degradation; xanthine from guanine: step 1/1.</text>
</comment>
<evidence type="ECO:0000313" key="14">
    <source>
        <dbReference type="Proteomes" id="UP000242877"/>
    </source>
</evidence>
<name>A0A167V8U0_9EURO</name>
<dbReference type="Gene3D" id="2.30.40.10">
    <property type="entry name" value="Urease, subunit C, domain 1"/>
    <property type="match status" value="1"/>
</dbReference>
<dbReference type="GO" id="GO:0008270">
    <property type="term" value="F:zinc ion binding"/>
    <property type="evidence" value="ECO:0007669"/>
    <property type="project" value="TreeGrafter"/>
</dbReference>
<dbReference type="InterPro" id="IPR051607">
    <property type="entry name" value="Metallo-dep_hydrolases"/>
</dbReference>
<evidence type="ECO:0000313" key="13">
    <source>
        <dbReference type="EMBL" id="KZZ87206.1"/>
    </source>
</evidence>
<protein>
    <recommendedName>
        <fullName evidence="10">Probable guanine deaminase</fullName>
        <ecNumber evidence="4">3.5.4.3</ecNumber>
    </recommendedName>
    <alternativeName>
        <fullName evidence="11">Guanine aminohydrolase</fullName>
    </alternativeName>
</protein>
<keyword evidence="7" id="KW-0862">Zinc</keyword>
<accession>A0A167V8U0</accession>